<keyword evidence="7" id="KW-1185">Reference proteome</keyword>
<evidence type="ECO:0000313" key="7">
    <source>
        <dbReference type="Proteomes" id="UP001231518"/>
    </source>
</evidence>
<reference evidence="6" key="1">
    <citation type="submission" date="2023-03" db="EMBL/GenBank/DDBJ databases">
        <title>Chromosome-level genomes of two armyworms, Mythimna separata and Mythimna loreyi, provide insights into the biosynthesis and reception of sex pheromones.</title>
        <authorList>
            <person name="Zhao H."/>
        </authorList>
    </citation>
    <scope>NUCLEOTIDE SEQUENCE</scope>
    <source>
        <strain evidence="6">BeijingLab</strain>
        <tissue evidence="6">Pupa</tissue>
    </source>
</reference>
<organism evidence="6 7">
    <name type="scientific">Mythimna separata</name>
    <name type="common">Oriental armyworm</name>
    <name type="synonym">Pseudaletia separata</name>
    <dbReference type="NCBI Taxonomy" id="271217"/>
    <lineage>
        <taxon>Eukaryota</taxon>
        <taxon>Metazoa</taxon>
        <taxon>Ecdysozoa</taxon>
        <taxon>Arthropoda</taxon>
        <taxon>Hexapoda</taxon>
        <taxon>Insecta</taxon>
        <taxon>Pterygota</taxon>
        <taxon>Neoptera</taxon>
        <taxon>Endopterygota</taxon>
        <taxon>Lepidoptera</taxon>
        <taxon>Glossata</taxon>
        <taxon>Ditrysia</taxon>
        <taxon>Noctuoidea</taxon>
        <taxon>Noctuidae</taxon>
        <taxon>Noctuinae</taxon>
        <taxon>Hadenini</taxon>
        <taxon>Mythimna</taxon>
    </lineage>
</organism>
<dbReference type="GO" id="GO:0016226">
    <property type="term" value="P:iron-sulfur cluster assembly"/>
    <property type="evidence" value="ECO:0007669"/>
    <property type="project" value="TreeGrafter"/>
</dbReference>
<keyword evidence="3" id="KW-0496">Mitochondrion</keyword>
<keyword evidence="2" id="KW-0809">Transit peptide</keyword>
<dbReference type="InterPro" id="IPR027266">
    <property type="entry name" value="TrmE/GcvT-like"/>
</dbReference>
<dbReference type="InterPro" id="IPR045179">
    <property type="entry name" value="YgfZ/GcvT"/>
</dbReference>
<feature type="domain" description="CAF17 C-terminal" evidence="5">
    <location>
        <begin position="253"/>
        <end position="329"/>
    </location>
</feature>
<proteinExistence type="predicted"/>
<name>A0AAD8DUC7_MYTSE</name>
<sequence length="349" mass="39566">MISFASQVNRYSLFSKWSTFFKSHDDPMKVLYPIRNRGLVKVSGPEAAVFLQGLITNDMNHFDEGAKSMYAMFLNNKGRVLYDTLVHKWGSETDNVFMLECDKSIQKLLQQHLKIYKLKRDVKVAEVTDLYKLWAFVAPPEFDLSETVAEHKISAFKDPRLADLGYRLITSPEMGQIDVREAIGRDAIIKNNEEEYRSLRYRLGVSEGAEDLYPGTCFPLEANCDYLHGVSFHKGCYIGQELTARVHHTGVVRKRIMPLKLVNIEKKEELTKDATIWATTEKGRTNLGKFKAYAGNYGIGLVRIKEALAASSVNIGTNIGEIVKPHWWPIEAPKEKLTTLKAENEASGN</sequence>
<dbReference type="NCBIfam" id="TIGR03317">
    <property type="entry name" value="ygfZ_signature"/>
    <property type="match status" value="1"/>
</dbReference>
<evidence type="ECO:0008006" key="8">
    <source>
        <dbReference type="Google" id="ProtNLM"/>
    </source>
</evidence>
<dbReference type="Proteomes" id="UP001231518">
    <property type="component" value="Chromosome 20"/>
</dbReference>
<dbReference type="Gene3D" id="3.30.1360.120">
    <property type="entry name" value="Probable tRNA modification gtpase trme, domain 1"/>
    <property type="match status" value="1"/>
</dbReference>
<comment type="subcellular location">
    <subcellularLocation>
        <location evidence="1">Mitochondrion</location>
    </subcellularLocation>
</comment>
<dbReference type="GO" id="GO:0005759">
    <property type="term" value="C:mitochondrial matrix"/>
    <property type="evidence" value="ECO:0007669"/>
    <property type="project" value="TreeGrafter"/>
</dbReference>
<dbReference type="InterPro" id="IPR057460">
    <property type="entry name" value="CAF17_C"/>
</dbReference>
<evidence type="ECO:0000259" key="4">
    <source>
        <dbReference type="Pfam" id="PF01571"/>
    </source>
</evidence>
<dbReference type="EMBL" id="JARGEI010000011">
    <property type="protein sequence ID" value="KAJ8724036.1"/>
    <property type="molecule type" value="Genomic_DNA"/>
</dbReference>
<dbReference type="InterPro" id="IPR017703">
    <property type="entry name" value="YgfZ/GCV_T_CS"/>
</dbReference>
<dbReference type="PANTHER" id="PTHR22602:SF0">
    <property type="entry name" value="TRANSFERASE CAF17, MITOCHONDRIAL-RELATED"/>
    <property type="match status" value="1"/>
</dbReference>
<evidence type="ECO:0000256" key="3">
    <source>
        <dbReference type="ARBA" id="ARBA00023128"/>
    </source>
</evidence>
<dbReference type="PANTHER" id="PTHR22602">
    <property type="entry name" value="TRANSFERASE CAF17, MITOCHONDRIAL-RELATED"/>
    <property type="match status" value="1"/>
</dbReference>
<dbReference type="Pfam" id="PF01571">
    <property type="entry name" value="GCV_T"/>
    <property type="match status" value="1"/>
</dbReference>
<dbReference type="Pfam" id="PF25455">
    <property type="entry name" value="Beta-barrel_CAF17_C"/>
    <property type="match status" value="1"/>
</dbReference>
<accession>A0AAD8DUC7</accession>
<evidence type="ECO:0000256" key="2">
    <source>
        <dbReference type="ARBA" id="ARBA00022946"/>
    </source>
</evidence>
<dbReference type="AlphaFoldDB" id="A0AAD8DUC7"/>
<gene>
    <name evidence="6" type="ORF">PYW07_008016</name>
</gene>
<dbReference type="SUPFAM" id="SSF103025">
    <property type="entry name" value="Folate-binding domain"/>
    <property type="match status" value="1"/>
</dbReference>
<protein>
    <recommendedName>
        <fullName evidence="8">Aminomethyltransferase folate-binding domain-containing protein</fullName>
    </recommendedName>
</protein>
<evidence type="ECO:0000259" key="5">
    <source>
        <dbReference type="Pfam" id="PF25455"/>
    </source>
</evidence>
<feature type="domain" description="GCVT N-terminal" evidence="4">
    <location>
        <begin position="38"/>
        <end position="139"/>
    </location>
</feature>
<comment type="caution">
    <text evidence="6">The sequence shown here is derived from an EMBL/GenBank/DDBJ whole genome shotgun (WGS) entry which is preliminary data.</text>
</comment>
<evidence type="ECO:0000313" key="6">
    <source>
        <dbReference type="EMBL" id="KAJ8724036.1"/>
    </source>
</evidence>
<evidence type="ECO:0000256" key="1">
    <source>
        <dbReference type="ARBA" id="ARBA00004173"/>
    </source>
</evidence>
<dbReference type="InterPro" id="IPR006222">
    <property type="entry name" value="GCVT_N"/>
</dbReference>